<keyword evidence="3" id="KW-1185">Reference proteome</keyword>
<dbReference type="PANTHER" id="PTHR47542:SF2">
    <property type="entry name" value="ACYL-COA N-ACYLTRANSFERASES (NAT) SUPERFAMILY PROTEIN"/>
    <property type="match status" value="1"/>
</dbReference>
<evidence type="ECO:0000313" key="2">
    <source>
        <dbReference type="EMBL" id="OCL93486.1"/>
    </source>
</evidence>
<comment type="caution">
    <text evidence="2">The sequence shown here is derived from an EMBL/GenBank/DDBJ whole genome shotgun (WGS) entry which is preliminary data.</text>
</comment>
<accession>A0ABX2YGU5</accession>
<dbReference type="PANTHER" id="PTHR47542">
    <property type="entry name" value="ACYL-COA N-ACYLTRANSFERASES (NAT) SUPERFAMILY PROTEIN"/>
    <property type="match status" value="1"/>
</dbReference>
<evidence type="ECO:0000313" key="3">
    <source>
        <dbReference type="Proteomes" id="UP000093159"/>
    </source>
</evidence>
<dbReference type="RefSeq" id="WP_066179119.1">
    <property type="nucleotide sequence ID" value="NZ_LDIR01000001.1"/>
</dbReference>
<dbReference type="Gene3D" id="3.40.630.30">
    <property type="match status" value="1"/>
</dbReference>
<dbReference type="InterPro" id="IPR016181">
    <property type="entry name" value="Acyl_CoA_acyltransferase"/>
</dbReference>
<dbReference type="SUPFAM" id="SSF55729">
    <property type="entry name" value="Acyl-CoA N-acyltransferases (Nat)"/>
    <property type="match status" value="1"/>
</dbReference>
<dbReference type="EMBL" id="LDIR01000001">
    <property type="protein sequence ID" value="OCL93486.1"/>
    <property type="molecule type" value="Genomic_DNA"/>
</dbReference>
<protein>
    <submittedName>
        <fullName evidence="2">Ribosomal-protein-alanine N-acetyltransferase</fullName>
    </submittedName>
</protein>
<gene>
    <name evidence="2" type="ORF">AAX28_01029</name>
</gene>
<dbReference type="InterPro" id="IPR000182">
    <property type="entry name" value="GNAT_dom"/>
</dbReference>
<feature type="domain" description="N-acetyltransferase" evidence="1">
    <location>
        <begin position="1"/>
        <end position="143"/>
    </location>
</feature>
<organism evidence="2 3">
    <name type="scientific">Arcobacter porcinus</name>
    <dbReference type="NCBI Taxonomy" id="1935204"/>
    <lineage>
        <taxon>Bacteria</taxon>
        <taxon>Pseudomonadati</taxon>
        <taxon>Campylobacterota</taxon>
        <taxon>Epsilonproteobacteria</taxon>
        <taxon>Campylobacterales</taxon>
        <taxon>Arcobacteraceae</taxon>
        <taxon>Arcobacter</taxon>
    </lineage>
</organism>
<dbReference type="Pfam" id="PF00583">
    <property type="entry name" value="Acetyltransf_1"/>
    <property type="match status" value="1"/>
</dbReference>
<name>A0ABX2YGU5_9BACT</name>
<reference evidence="2 3" key="1">
    <citation type="submission" date="2015-05" db="EMBL/GenBank/DDBJ databases">
        <authorList>
            <person name="Rovetto F."/>
            <person name="Cocolin L."/>
            <person name="Illeghems K."/>
            <person name="Van Nieuwerburgh F."/>
            <person name="Houf K."/>
        </authorList>
    </citation>
    <scope>NUCLEOTIDE SEQUENCE [LARGE SCALE GENOMIC DNA]</scope>
    <source>
        <strain evidence="2 3">117434</strain>
    </source>
</reference>
<dbReference type="PROSITE" id="PS51186">
    <property type="entry name" value="GNAT"/>
    <property type="match status" value="1"/>
</dbReference>
<dbReference type="CDD" id="cd04301">
    <property type="entry name" value="NAT_SF"/>
    <property type="match status" value="1"/>
</dbReference>
<sequence length="158" mass="18496">MLRYANFEDLNTLFSIENEVFTKFDSPLSLANFKYHIKKKQIILIEENKEVCAYLLFFNYKNTIRLYSLAVSKKHSNKGLATSLLNYSIELAKKSNKNLTLEVRVSNEKAKSIYIKLGFKVIKTLEEYYLDKEDAFKMILKVVFNILCHHQISPKILS</sequence>
<evidence type="ECO:0000259" key="1">
    <source>
        <dbReference type="PROSITE" id="PS51186"/>
    </source>
</evidence>
<proteinExistence type="predicted"/>
<dbReference type="Proteomes" id="UP000093159">
    <property type="component" value="Unassembled WGS sequence"/>
</dbReference>